<name>A0A645DFW2_9ZZZZ</name>
<sequence>MGWHLISGVQLRILPFCETMVDISQSSFFPTIAALNISMFKTEDPDGLARRISDIDWLGSECHFQLKALPVFSVYLSAVAIQGFDFETSRIRSKCTLGFAMLSPGGAERRNCIRDNG</sequence>
<gene>
    <name evidence="1" type="ORF">SDC9_135232</name>
</gene>
<evidence type="ECO:0000313" key="1">
    <source>
        <dbReference type="EMBL" id="MPM88131.1"/>
    </source>
</evidence>
<protein>
    <submittedName>
        <fullName evidence="1">Uncharacterized protein</fullName>
    </submittedName>
</protein>
<dbReference type="EMBL" id="VSSQ01035809">
    <property type="protein sequence ID" value="MPM88131.1"/>
    <property type="molecule type" value="Genomic_DNA"/>
</dbReference>
<proteinExistence type="predicted"/>
<organism evidence="1">
    <name type="scientific">bioreactor metagenome</name>
    <dbReference type="NCBI Taxonomy" id="1076179"/>
    <lineage>
        <taxon>unclassified sequences</taxon>
        <taxon>metagenomes</taxon>
        <taxon>ecological metagenomes</taxon>
    </lineage>
</organism>
<comment type="caution">
    <text evidence="1">The sequence shown here is derived from an EMBL/GenBank/DDBJ whole genome shotgun (WGS) entry which is preliminary data.</text>
</comment>
<dbReference type="AlphaFoldDB" id="A0A645DFW2"/>
<accession>A0A645DFW2</accession>
<reference evidence="1" key="1">
    <citation type="submission" date="2019-08" db="EMBL/GenBank/DDBJ databases">
        <authorList>
            <person name="Kucharzyk K."/>
            <person name="Murdoch R.W."/>
            <person name="Higgins S."/>
            <person name="Loffler F."/>
        </authorList>
    </citation>
    <scope>NUCLEOTIDE SEQUENCE</scope>
</reference>